<dbReference type="eggNOG" id="COG4649">
    <property type="taxonomic scope" value="Bacteria"/>
</dbReference>
<organism evidence="3 4">
    <name type="scientific">Liberibacter solanacearum (strain CLso-ZC1)</name>
    <dbReference type="NCBI Taxonomy" id="658172"/>
    <lineage>
        <taxon>Bacteria</taxon>
        <taxon>Pseudomonadati</taxon>
        <taxon>Pseudomonadota</taxon>
        <taxon>Alphaproteobacteria</taxon>
        <taxon>Hyphomicrobiales</taxon>
        <taxon>Rhizobiaceae</taxon>
        <taxon>Liberibacter</taxon>
    </lineage>
</organism>
<dbReference type="HOGENOM" id="CLU_073302_1_1_5"/>
<dbReference type="KEGG" id="lso:CKC_01925"/>
<feature type="domain" description="Ancillary SecYEG translocon subunit/Cell division coordinator CpoB TPR" evidence="2">
    <location>
        <begin position="17"/>
        <end position="188"/>
    </location>
</feature>
<dbReference type="InterPro" id="IPR011990">
    <property type="entry name" value="TPR-like_helical_dom_sf"/>
</dbReference>
<proteinExistence type="predicted"/>
<protein>
    <recommendedName>
        <fullName evidence="2">Ancillary SecYEG translocon subunit/Cell division coordinator CpoB TPR domain-containing protein</fullName>
    </recommendedName>
</protein>
<sequence length="220" mass="24293">MKSNKDTSSCKEGCKIKKYGYKLIVPLLILIVLSLASWLYLHGSYNKPKNPAGEDFSQAISLLNNNKLDDARIAFEKILSYDNRSYDSIANMYIASILVTKGDVKSASEKFLKVGNDDLALPVVRYTAILHAAWILVDTVSYDDISKILQKLIDPSNPMHPAANEILGISAMKCGKIEKARSIFEEIVKDPNSPPGISTRSQIMLANIIASNKETKKQSA</sequence>
<dbReference type="Proteomes" id="UP000007038">
    <property type="component" value="Chromosome"/>
</dbReference>
<dbReference type="Pfam" id="PF09976">
    <property type="entry name" value="TPR_21"/>
    <property type="match status" value="1"/>
</dbReference>
<reference evidence="3 4" key="3">
    <citation type="journal article" date="2011" name="PLoS ONE">
        <title>The Complete Genome Sequence of 'Candidatus Liberibacter solanacearum', the Bacterium Associated with Potato Zebra Chip Disease.</title>
        <authorList>
            <person name="Lin H."/>
            <person name="Lou B."/>
            <person name="Glynn J.M."/>
            <person name="Doddapaneni H."/>
            <person name="Civerolo E.L."/>
            <person name="Chen C."/>
            <person name="Duan Y."/>
            <person name="Zhou L."/>
            <person name="Vahling C.M."/>
        </authorList>
    </citation>
    <scope>NUCLEOTIDE SEQUENCE [LARGE SCALE GENOMIC DNA]</scope>
    <source>
        <strain evidence="3 4">CLso-ZC1</strain>
    </source>
</reference>
<accession>E4UCP5</accession>
<dbReference type="GeneID" id="96885889"/>
<reference key="2">
    <citation type="submission" date="2010-11" db="EMBL/GenBank/DDBJ databases">
        <authorList>
            <person name="Lin H."/>
            <person name="Doddapaneni H.V."/>
            <person name="Lou B."/>
            <person name="Civerolo E.L."/>
            <person name="Chen C."/>
            <person name="Duan Y."/>
            <person name="Zhou L."/>
            <person name="Glynn J."/>
        </authorList>
    </citation>
    <scope>NUCLEOTIDE SEQUENCE</scope>
    <source>
        <strain>CLso-ZC1</strain>
    </source>
</reference>
<feature type="transmembrane region" description="Helical" evidence="1">
    <location>
        <begin position="21"/>
        <end position="41"/>
    </location>
</feature>
<dbReference type="Gene3D" id="1.25.40.10">
    <property type="entry name" value="Tetratricopeptide repeat domain"/>
    <property type="match status" value="1"/>
</dbReference>
<dbReference type="InterPro" id="IPR018704">
    <property type="entry name" value="SecYEG/CpoB_TPR"/>
</dbReference>
<keyword evidence="1" id="KW-1133">Transmembrane helix</keyword>
<dbReference type="SUPFAM" id="SSF48452">
    <property type="entry name" value="TPR-like"/>
    <property type="match status" value="1"/>
</dbReference>
<reference evidence="4" key="1">
    <citation type="submission" date="2010-11" db="EMBL/GenBank/DDBJ databases">
        <title>Complete genome sequence of Candidatus Liberibacter solanacearum CLso-ZC1.</title>
        <authorList>
            <person name="Lin H."/>
            <person name="Doddapaneni H.V."/>
            <person name="Lou B."/>
            <person name="Civerolo E.L."/>
            <person name="Chen C."/>
            <person name="Duan Y."/>
            <person name="Zhou L."/>
            <person name="Glynn J."/>
        </authorList>
    </citation>
    <scope>NUCLEOTIDE SEQUENCE [LARGE SCALE GENOMIC DNA]</scope>
    <source>
        <strain evidence="4">CLso-ZC1</strain>
    </source>
</reference>
<dbReference type="STRING" id="658172.CKC_01925"/>
<dbReference type="EMBL" id="CP002371">
    <property type="protein sequence ID" value="ADR52136.1"/>
    <property type="molecule type" value="Genomic_DNA"/>
</dbReference>
<keyword evidence="1" id="KW-0472">Membrane</keyword>
<name>E4UCP5_LIBSC</name>
<keyword evidence="1" id="KW-0812">Transmembrane</keyword>
<evidence type="ECO:0000313" key="4">
    <source>
        <dbReference type="Proteomes" id="UP000007038"/>
    </source>
</evidence>
<dbReference type="AlphaFoldDB" id="E4UCP5"/>
<evidence type="ECO:0000313" key="3">
    <source>
        <dbReference type="EMBL" id="ADR52136.1"/>
    </source>
</evidence>
<evidence type="ECO:0000256" key="1">
    <source>
        <dbReference type="SAM" id="Phobius"/>
    </source>
</evidence>
<evidence type="ECO:0000259" key="2">
    <source>
        <dbReference type="Pfam" id="PF09976"/>
    </source>
</evidence>
<gene>
    <name evidence="3" type="ordered locus">CKC_01925</name>
</gene>
<dbReference type="RefSeq" id="WP_013461792.1">
    <property type="nucleotide sequence ID" value="NC_014774.1"/>
</dbReference>